<dbReference type="PROSITE" id="PS00022">
    <property type="entry name" value="EGF_1"/>
    <property type="match status" value="22"/>
</dbReference>
<dbReference type="InterPro" id="IPR049883">
    <property type="entry name" value="NOTCH1_EGF-like"/>
</dbReference>
<feature type="domain" description="EGF-like" evidence="10">
    <location>
        <begin position="1756"/>
        <end position="1792"/>
    </location>
</feature>
<feature type="domain" description="HYR" evidence="11">
    <location>
        <begin position="789"/>
        <end position="870"/>
    </location>
</feature>
<dbReference type="InterPro" id="IPR000152">
    <property type="entry name" value="EGF-type_Asp/Asn_hydroxyl_site"/>
</dbReference>
<dbReference type="InterPro" id="IPR000742">
    <property type="entry name" value="EGF"/>
</dbReference>
<feature type="disulfide bond" evidence="6">
    <location>
        <begin position="2276"/>
        <end position="2285"/>
    </location>
</feature>
<feature type="domain" description="EGF-like" evidence="10">
    <location>
        <begin position="2136"/>
        <end position="2172"/>
    </location>
</feature>
<evidence type="ECO:0000256" key="1">
    <source>
        <dbReference type="ARBA" id="ARBA00022536"/>
    </source>
</evidence>
<evidence type="ECO:0000256" key="8">
    <source>
        <dbReference type="SAM" id="MobiDB-lite"/>
    </source>
</evidence>
<dbReference type="PROSITE" id="PS50923">
    <property type="entry name" value="SUSHI"/>
    <property type="match status" value="10"/>
</dbReference>
<evidence type="ECO:0000256" key="6">
    <source>
        <dbReference type="PROSITE-ProRule" id="PRU00076"/>
    </source>
</evidence>
<keyword evidence="5" id="KW-0325">Glycoprotein</keyword>
<dbReference type="InterPro" id="IPR003410">
    <property type="entry name" value="HYR_dom"/>
</dbReference>
<dbReference type="PROSITE" id="PS50092">
    <property type="entry name" value="TSP1"/>
    <property type="match status" value="1"/>
</dbReference>
<feature type="domain" description="EGF-like" evidence="10">
    <location>
        <begin position="2328"/>
        <end position="2364"/>
    </location>
</feature>
<feature type="disulfide bond" evidence="6">
    <location>
        <begin position="2162"/>
        <end position="2171"/>
    </location>
</feature>
<protein>
    <submittedName>
        <fullName evidence="14">Uncharacterized protein</fullName>
    </submittedName>
</protein>
<dbReference type="SUPFAM" id="SSF57196">
    <property type="entry name" value="EGF/Laminin"/>
    <property type="match status" value="17"/>
</dbReference>
<feature type="domain" description="EGF-like" evidence="10">
    <location>
        <begin position="1870"/>
        <end position="1906"/>
    </location>
</feature>
<feature type="domain" description="Sushi" evidence="12">
    <location>
        <begin position="447"/>
        <end position="513"/>
    </location>
</feature>
<dbReference type="Pfam" id="PF02494">
    <property type="entry name" value="HYR"/>
    <property type="match status" value="5"/>
</dbReference>
<feature type="domain" description="EGF-like" evidence="10">
    <location>
        <begin position="1946"/>
        <end position="1982"/>
    </location>
</feature>
<dbReference type="InterPro" id="IPR013320">
    <property type="entry name" value="ConA-like_dom_sf"/>
</dbReference>
<feature type="disulfide bond" evidence="6">
    <location>
        <begin position="2297"/>
        <end position="2314"/>
    </location>
</feature>
<dbReference type="Gene3D" id="2.60.120.200">
    <property type="match status" value="1"/>
</dbReference>
<feature type="disulfide bond" evidence="6">
    <location>
        <begin position="1858"/>
        <end position="1867"/>
    </location>
</feature>
<dbReference type="InterPro" id="IPR018097">
    <property type="entry name" value="EGF_Ca-bd_CS"/>
</dbReference>
<dbReference type="InterPro" id="IPR009030">
    <property type="entry name" value="Growth_fac_rcpt_cys_sf"/>
</dbReference>
<feature type="disulfide bond" evidence="6">
    <location>
        <begin position="2238"/>
        <end position="2247"/>
    </location>
</feature>
<sequence>KLNSVEGCGGCGPSPRNGHWGAWQPASWELTSCSGSYRTRHRYCDNPSPAHGGSYCVGSSTERIDCNECEFNNGGCEHRCINYYGCYSCACYPGYKASPSDWKKCVRITCPTSNWPAPSNGQLSNLCRWQSRVNSGTTCFATCNHGYQLNGPSSSLCGDDGNWSPRLSPNCEVRECSPQPLPDNGDITPQICKTQPLHGQNCYYECSPGYTRDGPSSSTCDNGHWTRSGFHCRDTQRPSFGETCPPERNVVADEGKTTATVTWAPVTATDNDHATVTVQPDVTSPHNFSEGSHTVIYTARDPSGNTEICQFRVNVQVLRCPVLFPPANGRLRSGACNNVYGSICHFQCNKGFKLKGSVVRSCNKTSGANQVYWAGNATQCEVIKCPSLDTPDDAVKTGQECNAPTASYGTTCFFGCNLGYESVNGSTQRTCQENQQWSGIPLQCQAVTCPAITIRPEGLIISPPVCSNSSAALVYATECRFTCKSGYQLQGPELKICTHSKTWSPIGNPFCSDISRPTFLNCPLNFAANADRGTTSATVTWTTPTATDNSGFAPNITRTGKEPGGRFSAGEHIIRYRAIDRVGNIGECTFKVFVSVIRCQSRLYAPAGGSKRCTMDNMYGSECSFTCQLGHIMRGSAKRSCEKNQTSSFGFWSGNETKCELVRCPRLPLPSHSVQSGCGFGSMYNDFGDRCLYYCDIGYRKINGSNERFCQANGTWSGQPLDCQVVRCSSLEPPKNGFVTPNSCTASPEYGKTCYFSCPRGYRLHGEPLAFCLSNGQWSKSTSAFCEDVERPSFGSTCPYDIKRYADRATNYTAVSWPPVKATDNSGVTPNVFSTGVTSIYYTGRHTVTYNASDEAGNSRICTFYVIIEVLRCQILLPPLNGFLLGKCENTFGSTCTFGCDDGYNLLGAEHISCEASPGHITGYWDNPVPVCKVRKCSSLKAPQFGYIYPYMCSSYPISGTVCYLECRHGFQSNGGVNVLQCEKNGNWNQNVSSALQCKDVSPPVFMSCPSNIFASITENSSASVNWTFPVAIDNSNQAPQITVSPAGVTSPYTFYTSTVITYTATDASGNKDECSFKVSLQDTSGPEVVYCPPDQNITATQRRTVVTWISPQFKDNSNSPLVTRCSHQSGAQFYWGTWNVHCTAFDNNPNNNPAVCQFTIRLKPKDCIDLPPPKNGAKACDDWAYGRQCTPFCNSKRDFAQPLPRFVTWVCGGSGTWSPATPWPDCSKVYQAGEARMAMDLYYFDGDCSTPEAQAQIRENFIKILNGSKYNDICRDPEIKDRCTAENVVVTCGVVKDTSRRRKRRSSDVGGDRIRTKVHLEIVVILGDSTGVDDDKQSKIKAGLAGVETAKNISSQIRKAVETGVLNLTINGTVFVPDTQSLYFSDPKILCAKGQSLRDGVCVSCSPGTYLNRTLGTCEDCPVGSYQKEESQETCVLCPPRTSTEEPRSDDRSNCTAMCKHGSYSPTGLEPCIQCEKGFYQERDGQRLCIKCDINTTTPEEGSNSSLQCAVPCPSGSFSPTGLAPCTLCNRRSFQPLNESRICVPCPGTTATVLPGSKSPQDCIEIDECDSNPCHGNSNCTDLIADFLCSCQPGFTGKQCETNIDDCQDQPCFNNGTCHDLVNNYTCTCRQGYQGYNCEDDVDECTTFPCSNNASCSNYPGGYNCQCRSGFTGKLCDTEIDECELSPCLNGATCRDGINNYTCLCATGYQGNDCEENIDDCASDPCQNEGKCVDGAGTYGCICPAGFNGTNCEHNIDECVNVDCMNNATCIDQINGFYCACRNGFTGNKCEVNIDECASNPCKNQARCVDMINTYRCECKDGFDGLHCENNIDECASNPCSNNGTCHDGINNFTCACPPGFTGNTCSLDIDYCSSTPCLNNASCFDGRTSFTCQCPDGFNGDQCQYNIDECENATCFDGGTCIDGIDEYTCACQAGFTGFNCELNIDDCEHNPCLNDGTCKDLINDFKCTCRRGYTEKNCSVDINECFSSPCQNNGTCNDKVDGYTCSCVDGFSGIHCERNIDDCLGHGCANGSTCRDGVNSYTCDCPPGFWGRFCESEVDECESFPCNNGGTCNDQVNAFECTCQAGFAGHECEINIDDCNSLPCLNNATCVDLIANYTCSCPSGFTGLHCESRIDYCGEANCTQNGVCVNLFTGFNCKCNGGYFGEYCEFEIDECSAKPCFNNATCDDAINNFTCSCSAGFTGRYCEQNIDDCVNNSCQNNATCIDHTLGYSCLCAEDYNGTFCETEINKCDSSPCQNNGTCEVERPGYICRCPDQFAGVNCENVTDPCLSSPCQNGGTCHADNATGSVSCLCKTGFTGSTCDVNIDDCASEPCMANSFCLDLVNGYECKCYPSHTGDHCDIFLGSNFDLIFKRNTASDMVLLSDGESIPTMRFFTIAMFVQADSEYSSGTLFSYSVPGVPQDVIILSFTETQVKLTIKTEVVAADFKLPDNHWNYVGVVWNGTTGDVSLYINGPQIKRARNILKGDTITGGGWMVLGQESLAGKPTTSLSTAFVGTLHQVSFWDVPATADHMWNAAHNCTWPIAGSVRAWSSFLQGIKGKVGKRFKTQCQALAMCTTNCSHFLNCESRQGMYHCDCVPGFSGPHCNINIDECKSSPCVHGKCIDGVNQYECVCNKGYWGTDCEKKVKEKRECPSLQQPTNGNISCKRRSGKELCTITCNEDYSFRSEATTTFGCGPDTDWKWNGKVDIDVPTCTSKAMPKKIEHHLSMKFLGIGCQISQGLSAIHSALKQELADTLSTIPGCLDSDACKLTRISVPGCGWTAHEMTKREVVDAMEVLFSLLVKAVESASMTDDVDEKSEAVLFQMQYAISTGQFRISLQGVNSTADRSSFKHLSSEITCNPGFVKSIDKTGCVACPAGTFFHQESSSCTACSKGTYQDKEGQSSCKPCSDGETTDKKGAESANDCEPIPTKSTDGTNLIKIIVPVVVVVVVVIILGIVIYYRY</sequence>
<dbReference type="Gene3D" id="2.10.50.10">
    <property type="entry name" value="Tumor Necrosis Factor Receptor, subunit A, domain 2"/>
    <property type="match status" value="3"/>
</dbReference>
<keyword evidence="4 6" id="KW-1015">Disulfide bond</keyword>
<feature type="transmembrane region" description="Helical" evidence="9">
    <location>
        <begin position="2945"/>
        <end position="2965"/>
    </location>
</feature>
<dbReference type="Gene3D" id="2.10.70.10">
    <property type="entry name" value="Complement Module, domain 1"/>
    <property type="match status" value="11"/>
</dbReference>
<feature type="domain" description="EGF-like" evidence="10">
    <location>
        <begin position="1984"/>
        <end position="2020"/>
    </location>
</feature>
<feature type="domain" description="EGF-like" evidence="10">
    <location>
        <begin position="2212"/>
        <end position="2248"/>
    </location>
</feature>
<feature type="disulfide bond" evidence="6">
    <location>
        <begin position="2616"/>
        <end position="2626"/>
    </location>
</feature>
<dbReference type="Pfam" id="PF07645">
    <property type="entry name" value="EGF_CA"/>
    <property type="match status" value="1"/>
</dbReference>
<feature type="disulfide bond" evidence="6">
    <location>
        <begin position="2316"/>
        <end position="2325"/>
    </location>
</feature>
<evidence type="ECO:0000313" key="15">
    <source>
        <dbReference type="Proteomes" id="UP001159427"/>
    </source>
</evidence>
<evidence type="ECO:0000259" key="13">
    <source>
        <dbReference type="PROSITE" id="PS51828"/>
    </source>
</evidence>
<gene>
    <name evidence="14" type="ORF">PEVE_00034984</name>
</gene>
<feature type="domain" description="EGF-like" evidence="10">
    <location>
        <begin position="1604"/>
        <end position="1640"/>
    </location>
</feature>
<feature type="disulfide bond" evidence="6">
    <location>
        <begin position="2124"/>
        <end position="2133"/>
    </location>
</feature>
<dbReference type="InterPro" id="IPR011641">
    <property type="entry name" value="Tyr-kin_ephrin_A/B_rcpt-like"/>
</dbReference>
<dbReference type="InterPro" id="IPR000884">
    <property type="entry name" value="TSP1_rpt"/>
</dbReference>
<feature type="disulfide bond" evidence="6">
    <location>
        <begin position="2200"/>
        <end position="2209"/>
    </location>
</feature>
<feature type="domain" description="EGF-like" evidence="10">
    <location>
        <begin position="2098"/>
        <end position="2134"/>
    </location>
</feature>
<feature type="domain" description="EGF-like" evidence="10">
    <location>
        <begin position="2174"/>
        <end position="2210"/>
    </location>
</feature>
<feature type="domain" description="EGF-like" evidence="10">
    <location>
        <begin position="2022"/>
        <end position="2058"/>
    </location>
</feature>
<feature type="domain" description="Sushi" evidence="12">
    <location>
        <begin position="318"/>
        <end position="382"/>
    </location>
</feature>
<accession>A0ABN8MJY3</accession>
<dbReference type="InterPro" id="IPR013032">
    <property type="entry name" value="EGF-like_CS"/>
</dbReference>
<dbReference type="Gene3D" id="2.10.25.10">
    <property type="entry name" value="Laminin"/>
    <property type="match status" value="23"/>
</dbReference>
<dbReference type="InterPro" id="IPR001881">
    <property type="entry name" value="EGF-like_Ca-bd_dom"/>
</dbReference>
<feature type="domain" description="Sushi" evidence="12">
    <location>
        <begin position="383"/>
        <end position="446"/>
    </location>
</feature>
<feature type="domain" description="EGF-like" evidence="10">
    <location>
        <begin position="2060"/>
        <end position="2096"/>
    </location>
</feature>
<dbReference type="InterPro" id="IPR035976">
    <property type="entry name" value="Sushi/SCR/CCP_sf"/>
</dbReference>
<feature type="domain" description="Sushi" evidence="12">
    <location>
        <begin position="935"/>
        <end position="1000"/>
    </location>
</feature>
<feature type="disulfide bond" evidence="6">
    <location>
        <begin position="2048"/>
        <end position="2057"/>
    </location>
</feature>
<feature type="disulfide bond" evidence="6">
    <location>
        <begin position="1592"/>
        <end position="1601"/>
    </location>
</feature>
<feature type="domain" description="HYR" evidence="11">
    <location>
        <begin position="1084"/>
        <end position="1165"/>
    </location>
</feature>
<dbReference type="SMART" id="SM00032">
    <property type="entry name" value="CCP"/>
    <property type="match status" value="11"/>
</dbReference>
<keyword evidence="1 6" id="KW-0245">EGF-like domain</keyword>
<keyword evidence="15" id="KW-1185">Reference proteome</keyword>
<feature type="disulfide bond" evidence="6">
    <location>
        <begin position="1820"/>
        <end position="1829"/>
    </location>
</feature>
<feature type="domain" description="Sushi" evidence="12">
    <location>
        <begin position="597"/>
        <end position="661"/>
    </location>
</feature>
<feature type="region of interest" description="Disordered" evidence="8">
    <location>
        <begin position="2911"/>
        <end position="2932"/>
    </location>
</feature>
<feature type="domain" description="EGF-like" evidence="10">
    <location>
        <begin position="1566"/>
        <end position="1602"/>
    </location>
</feature>
<evidence type="ECO:0000256" key="3">
    <source>
        <dbReference type="ARBA" id="ARBA00022737"/>
    </source>
</evidence>
<proteinExistence type="predicted"/>
<feature type="non-terminal residue" evidence="14">
    <location>
        <position position="2967"/>
    </location>
</feature>
<evidence type="ECO:0000256" key="4">
    <source>
        <dbReference type="ARBA" id="ARBA00023157"/>
    </source>
</evidence>
<dbReference type="SMART" id="SM01411">
    <property type="entry name" value="Ephrin_rec_like"/>
    <property type="match status" value="4"/>
</dbReference>
<feature type="domain" description="Sushi" evidence="12">
    <location>
        <begin position="108"/>
        <end position="173"/>
    </location>
</feature>
<dbReference type="SUPFAM" id="SSF57535">
    <property type="entry name" value="Complement control module/SCR domain"/>
    <property type="match status" value="10"/>
</dbReference>
<evidence type="ECO:0000259" key="10">
    <source>
        <dbReference type="PROSITE" id="PS50026"/>
    </source>
</evidence>
<feature type="domain" description="EGF-like" evidence="10">
    <location>
        <begin position="1908"/>
        <end position="1944"/>
    </location>
</feature>
<keyword evidence="2" id="KW-0732">Signal</keyword>
<keyword evidence="7" id="KW-0768">Sushi</keyword>
<dbReference type="PANTHER" id="PTHR12916:SF4">
    <property type="entry name" value="UNINFLATABLE, ISOFORM C"/>
    <property type="match status" value="1"/>
</dbReference>
<feature type="domain" description="EGF-like" evidence="10">
    <location>
        <begin position="2612"/>
        <end position="2647"/>
    </location>
</feature>
<dbReference type="EMBL" id="CALNXI010000537">
    <property type="protein sequence ID" value="CAH3028827.1"/>
    <property type="molecule type" value="Genomic_DNA"/>
</dbReference>
<feature type="domain" description="EGF-like" evidence="10">
    <location>
        <begin position="2250"/>
        <end position="2286"/>
    </location>
</feature>
<feature type="domain" description="Sushi" evidence="12">
    <location>
        <begin position="871"/>
        <end position="934"/>
    </location>
</feature>
<dbReference type="PROSITE" id="PS50825">
    <property type="entry name" value="HYR"/>
    <property type="match status" value="5"/>
</dbReference>
<dbReference type="InterPro" id="IPR000436">
    <property type="entry name" value="Sushi_SCR_CCP_dom"/>
</dbReference>
<evidence type="ECO:0000256" key="5">
    <source>
        <dbReference type="ARBA" id="ARBA00023180"/>
    </source>
</evidence>
<feature type="domain" description="Sushi" evidence="12">
    <location>
        <begin position="662"/>
        <end position="725"/>
    </location>
</feature>
<dbReference type="InterPro" id="IPR036383">
    <property type="entry name" value="TSP1_rpt_sf"/>
</dbReference>
<dbReference type="Pfam" id="PF00084">
    <property type="entry name" value="Sushi"/>
    <property type="match status" value="9"/>
</dbReference>
<feature type="domain" description="HYR" evidence="11">
    <location>
        <begin position="999"/>
        <end position="1083"/>
    </location>
</feature>
<organism evidence="14 15">
    <name type="scientific">Porites evermanni</name>
    <dbReference type="NCBI Taxonomy" id="104178"/>
    <lineage>
        <taxon>Eukaryota</taxon>
        <taxon>Metazoa</taxon>
        <taxon>Cnidaria</taxon>
        <taxon>Anthozoa</taxon>
        <taxon>Hexacorallia</taxon>
        <taxon>Scleractinia</taxon>
        <taxon>Fungiina</taxon>
        <taxon>Poritidae</taxon>
        <taxon>Porites</taxon>
    </lineage>
</organism>
<feature type="disulfide bond" evidence="6">
    <location>
        <begin position="2354"/>
        <end position="2363"/>
    </location>
</feature>
<feature type="domain" description="EGF-like" evidence="10">
    <location>
        <begin position="1680"/>
        <end position="1716"/>
    </location>
</feature>
<evidence type="ECO:0000256" key="7">
    <source>
        <dbReference type="PROSITE-ProRule" id="PRU00302"/>
    </source>
</evidence>
<dbReference type="Pfam" id="PF12661">
    <property type="entry name" value="hEGF"/>
    <property type="match status" value="6"/>
</dbReference>
<feature type="domain" description="Sushi" evidence="12">
    <location>
        <begin position="174"/>
        <end position="234"/>
    </location>
</feature>
<feature type="disulfide bond" evidence="6">
    <location>
        <begin position="2600"/>
        <end position="2609"/>
    </location>
</feature>
<dbReference type="PROSITE" id="PS01186">
    <property type="entry name" value="EGF_2"/>
    <property type="match status" value="20"/>
</dbReference>
<feature type="domain" description="Pentraxin (PTX)" evidence="13">
    <location>
        <begin position="2369"/>
        <end position="2573"/>
    </location>
</feature>
<feature type="domain" description="EGF-like" evidence="10">
    <location>
        <begin position="2575"/>
        <end position="2610"/>
    </location>
</feature>
<comment type="caution">
    <text evidence="6">Lacks conserved residue(s) required for the propagation of feature annotation.</text>
</comment>
<feature type="disulfide bond" evidence="6">
    <location>
        <begin position="1896"/>
        <end position="1905"/>
    </location>
</feature>
<dbReference type="Pfam" id="PF00354">
    <property type="entry name" value="Pentaxin"/>
    <property type="match status" value="1"/>
</dbReference>
<feature type="disulfide bond" evidence="6">
    <location>
        <begin position="1782"/>
        <end position="1791"/>
    </location>
</feature>
<feature type="disulfide bond" evidence="6">
    <location>
        <begin position="1668"/>
        <end position="1677"/>
    </location>
</feature>
<dbReference type="PROSITE" id="PS00010">
    <property type="entry name" value="ASX_HYDROXYL"/>
    <property type="match status" value="20"/>
</dbReference>
<feature type="domain" description="EGF-like" evidence="10">
    <location>
        <begin position="1794"/>
        <end position="1830"/>
    </location>
</feature>
<keyword evidence="9" id="KW-1133">Transmembrane helix</keyword>
<evidence type="ECO:0000259" key="12">
    <source>
        <dbReference type="PROSITE" id="PS50923"/>
    </source>
</evidence>
<dbReference type="Pfam" id="PF07699">
    <property type="entry name" value="Ephrin_rec_like"/>
    <property type="match status" value="4"/>
</dbReference>
<feature type="domain" description="EGF-like" evidence="10">
    <location>
        <begin position="1642"/>
        <end position="1678"/>
    </location>
</feature>
<dbReference type="SMART" id="SM00159">
    <property type="entry name" value="PTX"/>
    <property type="match status" value="1"/>
</dbReference>
<feature type="non-terminal residue" evidence="14">
    <location>
        <position position="1"/>
    </location>
</feature>
<dbReference type="SUPFAM" id="SSF49899">
    <property type="entry name" value="Concanavalin A-like lectins/glucanases"/>
    <property type="match status" value="1"/>
</dbReference>
<name>A0ABN8MJY3_9CNID</name>
<dbReference type="PROSITE" id="PS50026">
    <property type="entry name" value="EGF_3"/>
    <property type="match status" value="23"/>
</dbReference>
<keyword evidence="3" id="KW-0677">Repeat</keyword>
<reference evidence="14 15" key="1">
    <citation type="submission" date="2022-05" db="EMBL/GenBank/DDBJ databases">
        <authorList>
            <consortium name="Genoscope - CEA"/>
            <person name="William W."/>
        </authorList>
    </citation>
    <scope>NUCLEOTIDE SEQUENCE [LARGE SCALE GENOMIC DNA]</scope>
</reference>
<keyword evidence="9" id="KW-0472">Membrane</keyword>
<evidence type="ECO:0000313" key="14">
    <source>
        <dbReference type="EMBL" id="CAH3028827.1"/>
    </source>
</evidence>
<dbReference type="InterPro" id="IPR001759">
    <property type="entry name" value="PTX_dom"/>
</dbReference>
<feature type="disulfide bond" evidence="6">
    <location>
        <begin position="2637"/>
        <end position="2646"/>
    </location>
</feature>
<dbReference type="PROSITE" id="PS01187">
    <property type="entry name" value="EGF_CA"/>
    <property type="match status" value="10"/>
</dbReference>
<feature type="domain" description="EGF-like" evidence="10">
    <location>
        <begin position="2288"/>
        <end position="2326"/>
    </location>
</feature>
<dbReference type="PRINTS" id="PR00010">
    <property type="entry name" value="EGFBLOOD"/>
</dbReference>
<feature type="disulfide bond" evidence="6">
    <location>
        <begin position="2579"/>
        <end position="2589"/>
    </location>
</feature>
<feature type="disulfide bond" evidence="6">
    <location>
        <begin position="1744"/>
        <end position="1753"/>
    </location>
</feature>
<dbReference type="SMART" id="SM00181">
    <property type="entry name" value="EGF"/>
    <property type="match status" value="25"/>
</dbReference>
<feature type="disulfide bond" evidence="6">
    <location>
        <begin position="1972"/>
        <end position="1981"/>
    </location>
</feature>
<dbReference type="SUPFAM" id="SSF57184">
    <property type="entry name" value="Growth factor receptor domain"/>
    <property type="match status" value="5"/>
</dbReference>
<feature type="disulfide bond" evidence="6">
    <location>
        <begin position="1934"/>
        <end position="1943"/>
    </location>
</feature>
<dbReference type="CDD" id="cd00054">
    <property type="entry name" value="EGF_CA"/>
    <property type="match status" value="22"/>
</dbReference>
<dbReference type="Pfam" id="PF00008">
    <property type="entry name" value="EGF"/>
    <property type="match status" value="13"/>
</dbReference>
<evidence type="ECO:0000256" key="2">
    <source>
        <dbReference type="ARBA" id="ARBA00022729"/>
    </source>
</evidence>
<evidence type="ECO:0000256" key="9">
    <source>
        <dbReference type="SAM" id="Phobius"/>
    </source>
</evidence>
<feature type="disulfide bond" evidence="6">
    <location>
        <begin position="2010"/>
        <end position="2019"/>
    </location>
</feature>
<dbReference type="SUPFAM" id="SSF82895">
    <property type="entry name" value="TSP-1 type 1 repeat"/>
    <property type="match status" value="1"/>
</dbReference>
<feature type="disulfide bond" evidence="6">
    <location>
        <begin position="2086"/>
        <end position="2095"/>
    </location>
</feature>
<dbReference type="SMART" id="SM00179">
    <property type="entry name" value="EGF_CA"/>
    <property type="match status" value="24"/>
</dbReference>
<dbReference type="PROSITE" id="PS51828">
    <property type="entry name" value="PTX_2"/>
    <property type="match status" value="1"/>
</dbReference>
<feature type="domain" description="HYR" evidence="11">
    <location>
        <begin position="512"/>
        <end position="596"/>
    </location>
</feature>
<dbReference type="Proteomes" id="UP001159427">
    <property type="component" value="Unassembled WGS sequence"/>
</dbReference>
<feature type="disulfide bond" evidence="6">
    <location>
        <begin position="1706"/>
        <end position="1715"/>
    </location>
</feature>
<keyword evidence="9" id="KW-0812">Transmembrane</keyword>
<feature type="domain" description="EGF-like" evidence="10">
    <location>
        <begin position="1718"/>
        <end position="1754"/>
    </location>
</feature>
<feature type="domain" description="Sushi" evidence="12">
    <location>
        <begin position="726"/>
        <end position="788"/>
    </location>
</feature>
<feature type="domain" description="EGF-like" evidence="10">
    <location>
        <begin position="1832"/>
        <end position="1868"/>
    </location>
</feature>
<comment type="caution">
    <text evidence="14">The sequence shown here is derived from an EMBL/GenBank/DDBJ whole genome shotgun (WGS) entry which is preliminary data.</text>
</comment>
<dbReference type="PANTHER" id="PTHR12916">
    <property type="entry name" value="CYTOCHROME C OXIDASE POLYPEPTIDE VIC-2"/>
    <property type="match status" value="1"/>
</dbReference>
<feature type="domain" description="HYR" evidence="11">
    <location>
        <begin position="233"/>
        <end position="317"/>
    </location>
</feature>
<dbReference type="CDD" id="cd00033">
    <property type="entry name" value="CCP"/>
    <property type="match status" value="9"/>
</dbReference>
<feature type="disulfide bond" evidence="6">
    <location>
        <begin position="1630"/>
        <end position="1639"/>
    </location>
</feature>
<evidence type="ECO:0000259" key="11">
    <source>
        <dbReference type="PROSITE" id="PS50825"/>
    </source>
</evidence>